<evidence type="ECO:0008006" key="4">
    <source>
        <dbReference type="Google" id="ProtNLM"/>
    </source>
</evidence>
<evidence type="ECO:0000256" key="1">
    <source>
        <dbReference type="SAM" id="SignalP"/>
    </source>
</evidence>
<evidence type="ECO:0000313" key="2">
    <source>
        <dbReference type="EMBL" id="HIV99910.1"/>
    </source>
</evidence>
<organism evidence="2 3">
    <name type="scientific">Candidatus Desulfovibrio intestinipullorum</name>
    <dbReference type="NCBI Taxonomy" id="2838536"/>
    <lineage>
        <taxon>Bacteria</taxon>
        <taxon>Pseudomonadati</taxon>
        <taxon>Thermodesulfobacteriota</taxon>
        <taxon>Desulfovibrionia</taxon>
        <taxon>Desulfovibrionales</taxon>
        <taxon>Desulfovibrionaceae</taxon>
        <taxon>Desulfovibrio</taxon>
    </lineage>
</organism>
<dbReference type="Proteomes" id="UP000886752">
    <property type="component" value="Unassembled WGS sequence"/>
</dbReference>
<dbReference type="AlphaFoldDB" id="A0A9D1PVC2"/>
<gene>
    <name evidence="2" type="ORF">H9894_01780</name>
</gene>
<feature type="signal peptide" evidence="1">
    <location>
        <begin position="1"/>
        <end position="22"/>
    </location>
</feature>
<evidence type="ECO:0000313" key="3">
    <source>
        <dbReference type="Proteomes" id="UP000886752"/>
    </source>
</evidence>
<protein>
    <recommendedName>
        <fullName evidence="4">Lipoprotein</fullName>
    </recommendedName>
</protein>
<dbReference type="PROSITE" id="PS51257">
    <property type="entry name" value="PROKAR_LIPOPROTEIN"/>
    <property type="match status" value="1"/>
</dbReference>
<reference evidence="2" key="2">
    <citation type="submission" date="2021-04" db="EMBL/GenBank/DDBJ databases">
        <authorList>
            <person name="Gilroy R."/>
        </authorList>
    </citation>
    <scope>NUCLEOTIDE SEQUENCE</scope>
    <source>
        <strain evidence="2">ChiHecec2B26-446</strain>
    </source>
</reference>
<sequence>MPRRHPVACLLTLLCLVLLATACQRQPKTTAEVPRALSARYSIAVMPFSQPTASCDLIMGHLPENQGCIPAEQLLLLDEQLRDLLLSKKNSRNLTFEKALPPFLLASTNYHASSQPQALDNWARLAKKTGKDFILVPQVLNWHDREGSKAGVTRAASVHLEFYLIRTATGTVHSHTVYEEQQQGLASNLLNMGDFVKRKGAWVTAQDLAAEGMRTMLEDMGLLYPN</sequence>
<reference evidence="2" key="1">
    <citation type="journal article" date="2021" name="PeerJ">
        <title>Extensive microbial diversity within the chicken gut microbiome revealed by metagenomics and culture.</title>
        <authorList>
            <person name="Gilroy R."/>
            <person name="Ravi A."/>
            <person name="Getino M."/>
            <person name="Pursley I."/>
            <person name="Horton D.L."/>
            <person name="Alikhan N.F."/>
            <person name="Baker D."/>
            <person name="Gharbi K."/>
            <person name="Hall N."/>
            <person name="Watson M."/>
            <person name="Adriaenssens E.M."/>
            <person name="Foster-Nyarko E."/>
            <person name="Jarju S."/>
            <person name="Secka A."/>
            <person name="Antonio M."/>
            <person name="Oren A."/>
            <person name="Chaudhuri R.R."/>
            <person name="La Ragione R."/>
            <person name="Hildebrand F."/>
            <person name="Pallen M.J."/>
        </authorList>
    </citation>
    <scope>NUCLEOTIDE SEQUENCE</scope>
    <source>
        <strain evidence="2">ChiHecec2B26-446</strain>
    </source>
</reference>
<name>A0A9D1PVC2_9BACT</name>
<comment type="caution">
    <text evidence="2">The sequence shown here is derived from an EMBL/GenBank/DDBJ whole genome shotgun (WGS) entry which is preliminary data.</text>
</comment>
<accession>A0A9D1PVC2</accession>
<proteinExistence type="predicted"/>
<keyword evidence="1" id="KW-0732">Signal</keyword>
<dbReference type="EMBL" id="DXHV01000021">
    <property type="protein sequence ID" value="HIV99910.1"/>
    <property type="molecule type" value="Genomic_DNA"/>
</dbReference>
<feature type="chain" id="PRO_5038887042" description="Lipoprotein" evidence="1">
    <location>
        <begin position="23"/>
        <end position="226"/>
    </location>
</feature>